<dbReference type="OrthoDB" id="9803907at2"/>
<dbReference type="SUPFAM" id="SSF56059">
    <property type="entry name" value="Glutathione synthetase ATP-binding domain-like"/>
    <property type="match status" value="1"/>
</dbReference>
<keyword evidence="2" id="KW-0547">Nucleotide-binding</keyword>
<proteinExistence type="predicted"/>
<name>A0A2U2I5R5_9BURK</name>
<dbReference type="GO" id="GO:0005524">
    <property type="term" value="F:ATP binding"/>
    <property type="evidence" value="ECO:0007669"/>
    <property type="project" value="UniProtKB-KW"/>
</dbReference>
<accession>A0A2U2I5R5</accession>
<organism evidence="5 6">
    <name type="scientific">Massilia glaciei</name>
    <dbReference type="NCBI Taxonomy" id="1524097"/>
    <lineage>
        <taxon>Bacteria</taxon>
        <taxon>Pseudomonadati</taxon>
        <taxon>Pseudomonadota</taxon>
        <taxon>Betaproteobacteria</taxon>
        <taxon>Burkholderiales</taxon>
        <taxon>Oxalobacteraceae</taxon>
        <taxon>Telluria group</taxon>
        <taxon>Massilia</taxon>
    </lineage>
</organism>
<feature type="domain" description="Carbamoyl phosphate synthase ATP-binding" evidence="4">
    <location>
        <begin position="282"/>
        <end position="289"/>
    </location>
</feature>
<gene>
    <name evidence="5" type="ORF">C7C56_003570</name>
</gene>
<keyword evidence="1" id="KW-0436">Ligase</keyword>
<evidence type="ECO:0000313" key="5">
    <source>
        <dbReference type="EMBL" id="PWF55103.1"/>
    </source>
</evidence>
<dbReference type="Proteomes" id="UP000241421">
    <property type="component" value="Unassembled WGS sequence"/>
</dbReference>
<evidence type="ECO:0000256" key="2">
    <source>
        <dbReference type="ARBA" id="ARBA00022741"/>
    </source>
</evidence>
<reference evidence="5 6" key="1">
    <citation type="submission" date="2018-04" db="EMBL/GenBank/DDBJ databases">
        <title>Massilia violaceinigra sp. nov., a novel purple-pigmented bacterium isolated from Tianshan glacier, Xinjiang, China.</title>
        <authorList>
            <person name="Wang H."/>
        </authorList>
    </citation>
    <scope>NUCLEOTIDE SEQUENCE [LARGE SCALE GENOMIC DNA]</scope>
    <source>
        <strain evidence="5 6">B448-2</strain>
    </source>
</reference>
<keyword evidence="3" id="KW-0067">ATP-binding</keyword>
<dbReference type="Gene3D" id="3.40.50.20">
    <property type="match status" value="1"/>
</dbReference>
<dbReference type="EMBL" id="PXWF02000046">
    <property type="protein sequence ID" value="PWF55103.1"/>
    <property type="molecule type" value="Genomic_DNA"/>
</dbReference>
<dbReference type="Pfam" id="PF15632">
    <property type="entry name" value="ATPgrasp_Ter"/>
    <property type="match status" value="1"/>
</dbReference>
<evidence type="ECO:0000256" key="3">
    <source>
        <dbReference type="ARBA" id="ARBA00022840"/>
    </source>
</evidence>
<dbReference type="RefSeq" id="WP_106756120.1">
    <property type="nucleotide sequence ID" value="NZ_PXWF02000046.1"/>
</dbReference>
<dbReference type="PROSITE" id="PS00867">
    <property type="entry name" value="CPSASE_2"/>
    <property type="match status" value="1"/>
</dbReference>
<evidence type="ECO:0000256" key="1">
    <source>
        <dbReference type="ARBA" id="ARBA00022598"/>
    </source>
</evidence>
<dbReference type="InterPro" id="IPR052032">
    <property type="entry name" value="ATP-dep_AA_Ligase"/>
</dbReference>
<evidence type="ECO:0000259" key="4">
    <source>
        <dbReference type="PROSITE" id="PS00867"/>
    </source>
</evidence>
<dbReference type="GO" id="GO:0016874">
    <property type="term" value="F:ligase activity"/>
    <property type="evidence" value="ECO:0007669"/>
    <property type="project" value="UniProtKB-KW"/>
</dbReference>
<dbReference type="AlphaFoldDB" id="A0A2U2I5R5"/>
<keyword evidence="6" id="KW-1185">Reference proteome</keyword>
<evidence type="ECO:0000313" key="6">
    <source>
        <dbReference type="Proteomes" id="UP000241421"/>
    </source>
</evidence>
<protein>
    <recommendedName>
        <fullName evidence="4">Carbamoyl phosphate synthase ATP-binding domain-containing protein</fullName>
    </recommendedName>
</protein>
<dbReference type="PANTHER" id="PTHR43585:SF2">
    <property type="entry name" value="ATP-GRASP ENZYME FSQD"/>
    <property type="match status" value="1"/>
</dbReference>
<sequence>MRVWFNKTFSSVFAAIRLIREADAAGEYEIFHTHTSTDARPGIGAHHFAPEPKGLSGENYLEWCLGFCQSNDIGIFIPGKEAALISGARARFAEIGTRVLSAGTPETLALLHDKARFCDTVDLPGAAPAQFRVFENLAQFDEAYAELSKLHPILCVKPSEGVYALGFAVLDMKRNSTQLLLDGAMYRIGFDDFRRGLGEQGSCRPMLLMEFLGGAEYSVDCVADNGTLVCAVARKKSVDGSAGQTIVDDPLLKESTARLARAYGLNGNFNVQFREADGKPRLLEINPRMSGGIAMACLAGPNLPYLALRGFDRGFDGLAVPAIRAGIRVGDISTAVEYA</sequence>
<dbReference type="Gene3D" id="3.30.470.20">
    <property type="entry name" value="ATP-grasp fold, B domain"/>
    <property type="match status" value="1"/>
</dbReference>
<comment type="caution">
    <text evidence="5">The sequence shown here is derived from an EMBL/GenBank/DDBJ whole genome shotgun (WGS) entry which is preliminary data.</text>
</comment>
<dbReference type="InterPro" id="IPR005479">
    <property type="entry name" value="CPAse_ATP-bd"/>
</dbReference>
<dbReference type="PANTHER" id="PTHR43585">
    <property type="entry name" value="FUMIPYRROLE BIOSYNTHESIS PROTEIN C"/>
    <property type="match status" value="1"/>
</dbReference>